<dbReference type="STRING" id="4615.A0A199UDD5"/>
<evidence type="ECO:0000256" key="1">
    <source>
        <dbReference type="SAM" id="MobiDB-lite"/>
    </source>
</evidence>
<organism evidence="3 4">
    <name type="scientific">Ananas comosus</name>
    <name type="common">Pineapple</name>
    <name type="synonym">Ananas ananas</name>
    <dbReference type="NCBI Taxonomy" id="4615"/>
    <lineage>
        <taxon>Eukaryota</taxon>
        <taxon>Viridiplantae</taxon>
        <taxon>Streptophyta</taxon>
        <taxon>Embryophyta</taxon>
        <taxon>Tracheophyta</taxon>
        <taxon>Spermatophyta</taxon>
        <taxon>Magnoliopsida</taxon>
        <taxon>Liliopsida</taxon>
        <taxon>Poales</taxon>
        <taxon>Bromeliaceae</taxon>
        <taxon>Bromelioideae</taxon>
        <taxon>Ananas</taxon>
    </lineage>
</organism>
<dbReference type="Pfam" id="PF17780">
    <property type="entry name" value="OCRE"/>
    <property type="match status" value="1"/>
</dbReference>
<dbReference type="Proteomes" id="UP000092600">
    <property type="component" value="Unassembled WGS sequence"/>
</dbReference>
<protein>
    <submittedName>
        <fullName evidence="3">CD2 antigen cytoplasmic tail-binding protein 2</fullName>
    </submittedName>
</protein>
<dbReference type="AlphaFoldDB" id="A0A199UDD5"/>
<dbReference type="PANTHER" id="PTHR13138">
    <property type="entry name" value="PROTEIN LIN1"/>
    <property type="match status" value="1"/>
</dbReference>
<accession>A0A199UDD5</accession>
<feature type="compositionally biased region" description="Basic and acidic residues" evidence="1">
    <location>
        <begin position="25"/>
        <end position="38"/>
    </location>
</feature>
<gene>
    <name evidence="3" type="ORF">ACMD2_14494</name>
</gene>
<feature type="region of interest" description="Disordered" evidence="1">
    <location>
        <begin position="306"/>
        <end position="364"/>
    </location>
</feature>
<dbReference type="EMBL" id="LSRQ01008420">
    <property type="protein sequence ID" value="OAY62867.1"/>
    <property type="molecule type" value="Genomic_DNA"/>
</dbReference>
<feature type="domain" description="OCRE" evidence="2">
    <location>
        <begin position="366"/>
        <end position="413"/>
    </location>
</feature>
<evidence type="ECO:0000313" key="3">
    <source>
        <dbReference type="EMBL" id="OAY62867.1"/>
    </source>
</evidence>
<feature type="compositionally biased region" description="Low complexity" evidence="1">
    <location>
        <begin position="48"/>
        <end position="63"/>
    </location>
</feature>
<dbReference type="PANTHER" id="PTHR13138:SF3">
    <property type="entry name" value="CD2 ANTIGEN CYTOPLASMIC TAIL-BINDING PROTEIN 2"/>
    <property type="match status" value="1"/>
</dbReference>
<dbReference type="InterPro" id="IPR039905">
    <property type="entry name" value="CD2BP2/Lin1"/>
</dbReference>
<sequence length="422" mass="46688">MEETGRKSSRPTPKRPLALSDDDDSDRHRPEERRERFPKGKKPKKGDSASAASSYGGDVAAGDLDSLMNPEIAAKQRAKRRKLTRQEEPDEVFAAEVHYEDDVNFVDDGIRIEPFNLEQEREEGYFDANGNFVEYRSKNEIKDAWLDSVEVDTRFARKVQEKTDAEDNYHDLSSEEVGKMKRNIANILQAGETIIQALKRLKGTSTDKRGKMSDVTKQMFDQLTEHAMKLMEHGEYNVYHEERETFVREAEGYERLARARGGSSGSTNGEASDSKHVEDIFCSTAEHESRNSSIWDIGTGSSAANISTLPVSSSDGNDKFDMFGDDDDDADANLQSDPNATGSTSTSEVPVTNSGGSEASDGGLGSDYVYDPSSGYYYSSSLGYYYDPTSGLYCSASTGTWYSFDEQSGSYKEIQSAAASES</sequence>
<feature type="compositionally biased region" description="Polar residues" evidence="1">
    <location>
        <begin position="334"/>
        <end position="357"/>
    </location>
</feature>
<evidence type="ECO:0000313" key="4">
    <source>
        <dbReference type="Proteomes" id="UP000092600"/>
    </source>
</evidence>
<proteinExistence type="predicted"/>
<evidence type="ECO:0000259" key="2">
    <source>
        <dbReference type="Pfam" id="PF17780"/>
    </source>
</evidence>
<dbReference type="GO" id="GO:0005682">
    <property type="term" value="C:U5 snRNP"/>
    <property type="evidence" value="ECO:0007669"/>
    <property type="project" value="InterPro"/>
</dbReference>
<reference evidence="3 4" key="1">
    <citation type="journal article" date="2016" name="DNA Res.">
        <title>The draft genome of MD-2 pineapple using hybrid error correction of long reads.</title>
        <authorList>
            <person name="Redwan R.M."/>
            <person name="Saidin A."/>
            <person name="Kumar S.V."/>
        </authorList>
    </citation>
    <scope>NUCLEOTIDE SEQUENCE [LARGE SCALE GENOMIC DNA]</scope>
    <source>
        <strain evidence="4">cv. MD2</strain>
        <tissue evidence="3">Leaf</tissue>
    </source>
</reference>
<name>A0A199UDD5_ANACO</name>
<feature type="region of interest" description="Disordered" evidence="1">
    <location>
        <begin position="1"/>
        <end position="69"/>
    </location>
</feature>
<dbReference type="InterPro" id="IPR041591">
    <property type="entry name" value="OCRE"/>
</dbReference>
<comment type="caution">
    <text evidence="3">The sequence shown here is derived from an EMBL/GenBank/DDBJ whole genome shotgun (WGS) entry which is preliminary data.</text>
</comment>